<keyword evidence="1" id="KW-0378">Hydrolase</keyword>
<dbReference type="EMBL" id="MU003517">
    <property type="protein sequence ID" value="KAF2468066.1"/>
    <property type="molecule type" value="Genomic_DNA"/>
</dbReference>
<organism evidence="1 2">
    <name type="scientific">Lindgomyces ingoldianus</name>
    <dbReference type="NCBI Taxonomy" id="673940"/>
    <lineage>
        <taxon>Eukaryota</taxon>
        <taxon>Fungi</taxon>
        <taxon>Dikarya</taxon>
        <taxon>Ascomycota</taxon>
        <taxon>Pezizomycotina</taxon>
        <taxon>Dothideomycetes</taxon>
        <taxon>Pleosporomycetidae</taxon>
        <taxon>Pleosporales</taxon>
        <taxon>Lindgomycetaceae</taxon>
        <taxon>Lindgomyces</taxon>
    </lineage>
</organism>
<evidence type="ECO:0000313" key="2">
    <source>
        <dbReference type="Proteomes" id="UP000799755"/>
    </source>
</evidence>
<protein>
    <submittedName>
        <fullName evidence="1">Family 27 glycoside hydrolase</fullName>
    </submittedName>
</protein>
<sequence>MGPYRCSLLYFFILPFLVTITLSVDVLHYQTTPHGFAAPPRGWNSFGLQSLEDDQKLILNQDNVISQCENLKGISHLGYTYCSLDSGWSVGCNGDDFGRTIYDSSLFDIPALAKHLHDRGLKVGIYINPGFFEADKEKTIKGTNIKFSEIAATGDQNPGFNCRLNVDWDAPGAQEYCNSNVNLWASWGVDYIKLDYITPGSPDGGTLPVNSSGSVACYDRAIQQSGRDIFLEISWKLDWRIEWAYGIYKSSADAIRIDQDVNNAHESTLVKWATVQRTIEMYREYILEQKQKGVNVPLTAYPDLDNLYVGNAEALTGLDDQQRKSVMAHWVGAGASLLLGSDLTQLDDFGSSLLSDALINEMTHFTAKYPMWPLRGKAGETAGYQHQVWIAGPDPETGVAVLLVTNYG</sequence>
<accession>A0ACB6QPI6</accession>
<gene>
    <name evidence="1" type="ORF">BDR25DRAFT_232294</name>
</gene>
<evidence type="ECO:0000313" key="1">
    <source>
        <dbReference type="EMBL" id="KAF2468066.1"/>
    </source>
</evidence>
<comment type="caution">
    <text evidence="1">The sequence shown here is derived from an EMBL/GenBank/DDBJ whole genome shotgun (WGS) entry which is preliminary data.</text>
</comment>
<feature type="non-terminal residue" evidence="1">
    <location>
        <position position="408"/>
    </location>
</feature>
<dbReference type="Proteomes" id="UP000799755">
    <property type="component" value="Unassembled WGS sequence"/>
</dbReference>
<name>A0ACB6QPI6_9PLEO</name>
<proteinExistence type="predicted"/>
<keyword evidence="2" id="KW-1185">Reference proteome</keyword>
<reference evidence="1" key="1">
    <citation type="journal article" date="2020" name="Stud. Mycol.">
        <title>101 Dothideomycetes genomes: a test case for predicting lifestyles and emergence of pathogens.</title>
        <authorList>
            <person name="Haridas S."/>
            <person name="Albert R."/>
            <person name="Binder M."/>
            <person name="Bloem J."/>
            <person name="Labutti K."/>
            <person name="Salamov A."/>
            <person name="Andreopoulos B."/>
            <person name="Baker S."/>
            <person name="Barry K."/>
            <person name="Bills G."/>
            <person name="Bluhm B."/>
            <person name="Cannon C."/>
            <person name="Castanera R."/>
            <person name="Culley D."/>
            <person name="Daum C."/>
            <person name="Ezra D."/>
            <person name="Gonzalez J."/>
            <person name="Henrissat B."/>
            <person name="Kuo A."/>
            <person name="Liang C."/>
            <person name="Lipzen A."/>
            <person name="Lutzoni F."/>
            <person name="Magnuson J."/>
            <person name="Mondo S."/>
            <person name="Nolan M."/>
            <person name="Ohm R."/>
            <person name="Pangilinan J."/>
            <person name="Park H.-J."/>
            <person name="Ramirez L."/>
            <person name="Alfaro M."/>
            <person name="Sun H."/>
            <person name="Tritt A."/>
            <person name="Yoshinaga Y."/>
            <person name="Zwiers L.-H."/>
            <person name="Turgeon B."/>
            <person name="Goodwin S."/>
            <person name="Spatafora J."/>
            <person name="Crous P."/>
            <person name="Grigoriev I."/>
        </authorList>
    </citation>
    <scope>NUCLEOTIDE SEQUENCE</scope>
    <source>
        <strain evidence="1">ATCC 200398</strain>
    </source>
</reference>